<accession>A0A1E5CXV9</accession>
<evidence type="ECO:0000313" key="2">
    <source>
        <dbReference type="Proteomes" id="UP000094165"/>
    </source>
</evidence>
<proteinExistence type="predicted"/>
<dbReference type="AlphaFoldDB" id="A0A1E5CXV9"/>
<dbReference type="RefSeq" id="WP_017052131.1">
    <property type="nucleotide sequence ID" value="NZ_AJYW02000149.1"/>
</dbReference>
<dbReference type="Proteomes" id="UP000094165">
    <property type="component" value="Unassembled WGS sequence"/>
</dbReference>
<name>A0A1E5CXV9_9VIBR</name>
<organism evidence="1 2">
    <name type="scientific">Vibrio genomosp. F6 str. FF-238</name>
    <dbReference type="NCBI Taxonomy" id="1191298"/>
    <lineage>
        <taxon>Bacteria</taxon>
        <taxon>Pseudomonadati</taxon>
        <taxon>Pseudomonadota</taxon>
        <taxon>Gammaproteobacteria</taxon>
        <taxon>Vibrionales</taxon>
        <taxon>Vibrionaceae</taxon>
        <taxon>Vibrio</taxon>
    </lineage>
</organism>
<sequence length="198" mass="22015">MKSIVAIISLILAWSILFIRPITSHAQEVYTWEDENNVIHFNDNALNAKSLTITLPDYQAEPPAPEIENIATNAMPSETPNEHKVKANDNIVKYVKPQPAKPERLTITLSAPQHEETIRSTRGTIPISAQINRKLGIGEQLQLMLNGKRYGAPQIQSNWVLKNIDRGAHTISIQAVRSGKLIASTTPITVYLHRATAK</sequence>
<comment type="caution">
    <text evidence="1">The sequence shown here is derived from an EMBL/GenBank/DDBJ whole genome shotgun (WGS) entry which is preliminary data.</text>
</comment>
<protein>
    <submittedName>
        <fullName evidence="1">Nitrogen regulation protein NR</fullName>
    </submittedName>
</protein>
<reference evidence="1 2" key="1">
    <citation type="journal article" date="2012" name="Science">
        <title>Ecological populations of bacteria act as socially cohesive units of antibiotic production and resistance.</title>
        <authorList>
            <person name="Cordero O.X."/>
            <person name="Wildschutte H."/>
            <person name="Kirkup B."/>
            <person name="Proehl S."/>
            <person name="Ngo L."/>
            <person name="Hussain F."/>
            <person name="Le Roux F."/>
            <person name="Mincer T."/>
            <person name="Polz M.F."/>
        </authorList>
    </citation>
    <scope>NUCLEOTIDE SEQUENCE [LARGE SCALE GENOMIC DNA]</scope>
    <source>
        <strain evidence="1 2">FF-238</strain>
    </source>
</reference>
<gene>
    <name evidence="1" type="ORF">A130_05665</name>
</gene>
<evidence type="ECO:0000313" key="1">
    <source>
        <dbReference type="EMBL" id="OEE75582.1"/>
    </source>
</evidence>
<dbReference type="EMBL" id="AJYW02000149">
    <property type="protein sequence ID" value="OEE75582.1"/>
    <property type="molecule type" value="Genomic_DNA"/>
</dbReference>
<keyword evidence="2" id="KW-1185">Reference proteome</keyword>